<evidence type="ECO:0000313" key="5">
    <source>
        <dbReference type="EMBL" id="RAW20023.1"/>
    </source>
</evidence>
<dbReference type="EMBL" id="RCMV01000680">
    <property type="protein sequence ID" value="KAG3213982.1"/>
    <property type="molecule type" value="Genomic_DNA"/>
</dbReference>
<dbReference type="Proteomes" id="UP000760860">
    <property type="component" value="Unassembled WGS sequence"/>
</dbReference>
<keyword evidence="6" id="KW-1185">Reference proteome</keyword>
<gene>
    <name evidence="5" type="ORF">PC110_g23535</name>
    <name evidence="1" type="ORF">PC113_g16681</name>
    <name evidence="2" type="ORF">PC115_g16046</name>
    <name evidence="3" type="ORF">PC118_g8410</name>
    <name evidence="4" type="ORF">PC129_g15089</name>
</gene>
<proteinExistence type="predicted"/>
<comment type="caution">
    <text evidence="5">The sequence shown here is derived from an EMBL/GenBank/DDBJ whole genome shotgun (WGS) entry which is preliminary data.</text>
</comment>
<evidence type="ECO:0000313" key="4">
    <source>
        <dbReference type="EMBL" id="KAG3213982.1"/>
    </source>
</evidence>
<organism evidence="5 6">
    <name type="scientific">Phytophthora cactorum</name>
    <dbReference type="NCBI Taxonomy" id="29920"/>
    <lineage>
        <taxon>Eukaryota</taxon>
        <taxon>Sar</taxon>
        <taxon>Stramenopiles</taxon>
        <taxon>Oomycota</taxon>
        <taxon>Peronosporomycetes</taxon>
        <taxon>Peronosporales</taxon>
        <taxon>Peronosporaceae</taxon>
        <taxon>Phytophthora</taxon>
    </lineage>
</organism>
<dbReference type="EMBL" id="RCMG01000675">
    <property type="protein sequence ID" value="KAG2850555.1"/>
    <property type="molecule type" value="Genomic_DNA"/>
</dbReference>
<dbReference type="Proteomes" id="UP000251314">
    <property type="component" value="Unassembled WGS sequence"/>
</dbReference>
<protein>
    <submittedName>
        <fullName evidence="5">Uncharacterized protein</fullName>
    </submittedName>
</protein>
<dbReference type="Proteomes" id="UP000735874">
    <property type="component" value="Unassembled WGS sequence"/>
</dbReference>
<dbReference type="EMBL" id="RCML01000215">
    <property type="protein sequence ID" value="KAG2985303.1"/>
    <property type="molecule type" value="Genomic_DNA"/>
</dbReference>
<dbReference type="AlphaFoldDB" id="A0A329R6I9"/>
<reference evidence="5 6" key="1">
    <citation type="submission" date="2018-01" db="EMBL/GenBank/DDBJ databases">
        <title>Draft genome of the strawberry crown rot pathogen Phytophthora cactorum.</title>
        <authorList>
            <person name="Armitage A.D."/>
            <person name="Lysoe E."/>
            <person name="Nellist C.F."/>
            <person name="Harrison R.J."/>
            <person name="Brurberg M.B."/>
        </authorList>
    </citation>
    <scope>NUCLEOTIDE SEQUENCE [LARGE SCALE GENOMIC DNA]</scope>
    <source>
        <strain evidence="5 6">10300</strain>
    </source>
</reference>
<evidence type="ECO:0000313" key="3">
    <source>
        <dbReference type="EMBL" id="KAG2985303.1"/>
    </source>
</evidence>
<reference evidence="1" key="2">
    <citation type="submission" date="2018-10" db="EMBL/GenBank/DDBJ databases">
        <title>Effector identification in a new, highly contiguous assembly of the strawberry crown rot pathogen Phytophthora cactorum.</title>
        <authorList>
            <person name="Armitage A.D."/>
            <person name="Nellist C.F."/>
            <person name="Bates H."/>
            <person name="Vickerstaff R.J."/>
            <person name="Harrison R.J."/>
        </authorList>
    </citation>
    <scope>NUCLEOTIDE SEQUENCE</scope>
    <source>
        <strain evidence="1">15-7</strain>
        <strain evidence="2">4032</strain>
        <strain evidence="3">P415</strain>
        <strain evidence="4">P421</strain>
    </source>
</reference>
<evidence type="ECO:0000313" key="6">
    <source>
        <dbReference type="Proteomes" id="UP000251314"/>
    </source>
</evidence>
<sequence length="120" mass="13464">MQGVDRLDQVRGRFSLADGHYFKKLYKKLGLALVDIARPNAYFTRKLALGLNTDRDAHREVIVQLSSELLSGKWKEAPSERRIFYNDVGPSDVSAEVDEEMSPLSAVWVAGRRNADGALE</sequence>
<evidence type="ECO:0000313" key="1">
    <source>
        <dbReference type="EMBL" id="KAG2850555.1"/>
    </source>
</evidence>
<name>A0A329R6I9_9STRA</name>
<dbReference type="EMBL" id="RCMI01000681">
    <property type="protein sequence ID" value="KAG2900876.1"/>
    <property type="molecule type" value="Genomic_DNA"/>
</dbReference>
<dbReference type="Proteomes" id="UP000774804">
    <property type="component" value="Unassembled WGS sequence"/>
</dbReference>
<evidence type="ECO:0000313" key="2">
    <source>
        <dbReference type="EMBL" id="KAG2900876.1"/>
    </source>
</evidence>
<accession>A0A329R6I9</accession>
<dbReference type="EMBL" id="MJFZ01003624">
    <property type="protein sequence ID" value="RAW20023.1"/>
    <property type="molecule type" value="Genomic_DNA"/>
</dbReference>
<dbReference type="OrthoDB" id="124764at2759"/>
<dbReference type="Proteomes" id="UP000697107">
    <property type="component" value="Unassembled WGS sequence"/>
</dbReference>
<dbReference type="VEuPathDB" id="FungiDB:PC110_g23535"/>